<protein>
    <submittedName>
        <fullName evidence="1">Uncharacterized protein</fullName>
    </submittedName>
</protein>
<dbReference type="EMBL" id="FMZA01000002">
    <property type="protein sequence ID" value="SDC04904.1"/>
    <property type="molecule type" value="Genomic_DNA"/>
</dbReference>
<keyword evidence="2" id="KW-1185">Reference proteome</keyword>
<reference evidence="1 2" key="1">
    <citation type="submission" date="2016-10" db="EMBL/GenBank/DDBJ databases">
        <authorList>
            <person name="de Groot N.N."/>
        </authorList>
    </citation>
    <scope>NUCLEOTIDE SEQUENCE [LARGE SCALE GENOMIC DNA]</scope>
    <source>
        <strain evidence="1 2">DSM 45514</strain>
    </source>
</reference>
<evidence type="ECO:0000313" key="1">
    <source>
        <dbReference type="EMBL" id="SDC04904.1"/>
    </source>
</evidence>
<organism evidence="1 2">
    <name type="scientific">Melghirimyces thermohalophilus</name>
    <dbReference type="NCBI Taxonomy" id="1236220"/>
    <lineage>
        <taxon>Bacteria</taxon>
        <taxon>Bacillati</taxon>
        <taxon>Bacillota</taxon>
        <taxon>Bacilli</taxon>
        <taxon>Bacillales</taxon>
        <taxon>Thermoactinomycetaceae</taxon>
        <taxon>Melghirimyces</taxon>
    </lineage>
</organism>
<evidence type="ECO:0000313" key="2">
    <source>
        <dbReference type="Proteomes" id="UP000199387"/>
    </source>
</evidence>
<name>A0A1G6IEL0_9BACL</name>
<dbReference type="AlphaFoldDB" id="A0A1G6IEL0"/>
<gene>
    <name evidence="1" type="ORF">SAMN04488112_102199</name>
</gene>
<dbReference type="Proteomes" id="UP000199387">
    <property type="component" value="Unassembled WGS sequence"/>
</dbReference>
<proteinExistence type="predicted"/>
<accession>A0A1G6IEL0</accession>
<sequence length="54" mass="6386">MLRIRSRRVLKMSLKRIPPHDFTESGIKVPWLVVKAVFPSLKDMKVVYFSRTVK</sequence>